<dbReference type="Gramene" id="ONIVA05G03680.1">
    <property type="protein sequence ID" value="ONIVA05G03680.1"/>
    <property type="gene ID" value="ONIVA05G03680"/>
</dbReference>
<reference evidence="2" key="2">
    <citation type="submission" date="2018-04" db="EMBL/GenBank/DDBJ databases">
        <title>OnivRS2 (Oryza nivara Reference Sequence Version 2).</title>
        <authorList>
            <person name="Zhang J."/>
            <person name="Kudrna D."/>
            <person name="Lee S."/>
            <person name="Talag J."/>
            <person name="Rajasekar S."/>
            <person name="Welchert J."/>
            <person name="Hsing Y.-I."/>
            <person name="Wing R.A."/>
        </authorList>
    </citation>
    <scope>NUCLEOTIDE SEQUENCE [LARGE SCALE GENOMIC DNA]</scope>
    <source>
        <strain evidence="2">SL10</strain>
    </source>
</reference>
<reference evidence="2" key="1">
    <citation type="submission" date="2015-04" db="UniProtKB">
        <authorList>
            <consortium name="EnsemblPlants"/>
        </authorList>
    </citation>
    <scope>IDENTIFICATION</scope>
    <source>
        <strain evidence="2">SL10</strain>
    </source>
</reference>
<dbReference type="HOGENOM" id="CLU_995291_0_0_1"/>
<proteinExistence type="predicted"/>
<dbReference type="Proteomes" id="UP000006591">
    <property type="component" value="Chromosome 5"/>
</dbReference>
<keyword evidence="3" id="KW-1185">Reference proteome</keyword>
<evidence type="ECO:0000313" key="3">
    <source>
        <dbReference type="Proteomes" id="UP000006591"/>
    </source>
</evidence>
<accession>A0A0E0H9L5</accession>
<evidence type="ECO:0000313" key="2">
    <source>
        <dbReference type="EnsemblPlants" id="ONIVA05G03680.1"/>
    </source>
</evidence>
<name>A0A0E0H9L5_ORYNI</name>
<protein>
    <submittedName>
        <fullName evidence="2">Uncharacterized protein</fullName>
    </submittedName>
</protein>
<feature type="region of interest" description="Disordered" evidence="1">
    <location>
        <begin position="142"/>
        <end position="191"/>
    </location>
</feature>
<dbReference type="EnsemblPlants" id="ONIVA05G03680.1">
    <property type="protein sequence ID" value="ONIVA05G03680.1"/>
    <property type="gene ID" value="ONIVA05G03680"/>
</dbReference>
<dbReference type="AlphaFoldDB" id="A0A0E0H9L5"/>
<feature type="compositionally biased region" description="Basic and acidic residues" evidence="1">
    <location>
        <begin position="155"/>
        <end position="179"/>
    </location>
</feature>
<sequence>MDAEVGDGVPSSSPASTTEVAVKAVPWWRRLPLLSGCGTGRKAVRAASVGAAVLIAAVLLSYYARGDYDEMPSSLFTTTTATRAAGGRARRHPRQIRRRLVLCLPLSPDPLRRCQIRAGGRRWSHPAVEEVEPKVVEPAVARHRGRSAVPQLDPRAWEAKQRSERRPEPCGKEAVKGEVESPDGGGGGRASHSLGPGYLFVGSGATRGCRTGYRWWRKWFTSRAPPARQSLTRRKRGEDRRERGEMMGENNERRGENNHSAFHYTCSKELARDRRVALYD</sequence>
<evidence type="ECO:0000256" key="1">
    <source>
        <dbReference type="SAM" id="MobiDB-lite"/>
    </source>
</evidence>
<organism evidence="2">
    <name type="scientific">Oryza nivara</name>
    <name type="common">Indian wild rice</name>
    <name type="synonym">Oryza sativa f. spontanea</name>
    <dbReference type="NCBI Taxonomy" id="4536"/>
    <lineage>
        <taxon>Eukaryota</taxon>
        <taxon>Viridiplantae</taxon>
        <taxon>Streptophyta</taxon>
        <taxon>Embryophyta</taxon>
        <taxon>Tracheophyta</taxon>
        <taxon>Spermatophyta</taxon>
        <taxon>Magnoliopsida</taxon>
        <taxon>Liliopsida</taxon>
        <taxon>Poales</taxon>
        <taxon>Poaceae</taxon>
        <taxon>BOP clade</taxon>
        <taxon>Oryzoideae</taxon>
        <taxon>Oryzeae</taxon>
        <taxon>Oryzinae</taxon>
        <taxon>Oryza</taxon>
    </lineage>
</organism>
<feature type="compositionally biased region" description="Basic and acidic residues" evidence="1">
    <location>
        <begin position="236"/>
        <end position="257"/>
    </location>
</feature>
<feature type="region of interest" description="Disordered" evidence="1">
    <location>
        <begin position="227"/>
        <end position="260"/>
    </location>
</feature>